<dbReference type="Gene3D" id="2.20.70.10">
    <property type="match status" value="1"/>
</dbReference>
<sequence>MGITKEGFSTTSQNYQNQDSIANVKRTNRSVDKKATTVKRVSTSNKNIRNSTPRPPPISAGNNKTNQFTQQSSTNPSVKKPSIERQRKTAVVGKSKQPGKTNIQECQQNFKREASFIRSTSKDSTEENGKVNIDAMTETLIYPYFTNSTMDQPPNKALPLVPDEAPKKQLPLAPDDYSYASIEFRSMALQGNVLVTTAIDDKTKPPSSEIVESEYSYAPFEPSRPLVVGVGNAVTTPISDEKPLIDIGDSEQEDFLHQSINGDIYALVDKPPKYKAPTKQTPTTDSRRPSAYDVVADPLPQDPILEELYASVQKPKPTNSMTLSNRPAPFNNNMMTMNNNNMIYPAGFKPGKKRVSDGMLNTKYFANNGTSRKPPPMPRPYGLDRKPLSPHIEERLDFNNRATRSTGNVANTSSDSYSEVTIDQTKQPSRFVNLESSDRLTKSYNSDQLGPSIKQMRTHRRNLSHEDVSIFHRSSIDNSRETLNGHSSAMSDKSSRLSNSSSSISNRSEDESFPPRINLATTDYYSRVSTTTDPNNDELPEGWQEVKDDSETYYWHIWTGTIQYERPTALMTPTSSSRSVSPFNSEPNSRATSITDQTENLKISTPSPRPETPDTMKAKQIISFPVHSMGWMDVEEDLMGAQIIGETVNNCITTLANLRHDLHKTEETWANGEDLKLILEGETLKLVHPETKHVYHKQPIAKMRVWGVGREGEEKRDFAYIARDQTTQKHKCHMFRCHGHVSGRSVTNALQAICTRVLEEKKRAKERENSTVKPPSDLMRPPSKLSGSNFNEKVYPDQKKCFTAKYVGSAEVAKPSGMEGLNKVVKMLTEGESTSSWPSVLLEVTTSEIKTIDCLKQETTMEHRVRFVTFLGVATDERFGAYIVAVAKDMFVCHVYFCAPNAGTLTKAIEEAMKLRFEKMLDSQQIRRPSSDQPAEAPLKLQPVPQPHNQQHQNQGGISPQRGSVKEKTTKMFTGMFSKFNKGSGRRKEEETPPNSRPSSIAPSANEHVIRYFGAIPVTIGTGKEPIEASAKQLGQGEAMLGYLEVDQDCLTLSDAQRSAISQRIFDVANISYCGTTGDRKFFGVIVSRGKGKFICHVFQEYQPNTGLEIVDAIHNVL</sequence>
<dbReference type="Gene3D" id="2.30.29.30">
    <property type="entry name" value="Pleckstrin-homology domain (PH domain)/Phosphotyrosine-binding domain (PTB)"/>
    <property type="match status" value="3"/>
</dbReference>
<evidence type="ECO:0000259" key="3">
    <source>
        <dbReference type="PROSITE" id="PS01179"/>
    </source>
</evidence>
<name>A0A7M5XDZ7_9CNID</name>
<feature type="region of interest" description="Disordered" evidence="2">
    <location>
        <begin position="923"/>
        <end position="964"/>
    </location>
</feature>
<feature type="compositionally biased region" description="Polar residues" evidence="2">
    <location>
        <begin position="39"/>
        <end position="52"/>
    </location>
</feature>
<feature type="compositionally biased region" description="Basic and acidic residues" evidence="2">
    <location>
        <begin position="463"/>
        <end position="480"/>
    </location>
</feature>
<dbReference type="PANTHER" id="PTHR14058:SF8">
    <property type="entry name" value="PROTEIN FE65 HOMOLOG"/>
    <property type="match status" value="1"/>
</dbReference>
<reference evidence="5" key="1">
    <citation type="submission" date="2021-01" db="UniProtKB">
        <authorList>
            <consortium name="EnsemblMetazoa"/>
        </authorList>
    </citation>
    <scope>IDENTIFICATION</scope>
</reference>
<dbReference type="InterPro" id="IPR006020">
    <property type="entry name" value="PTB/PI_dom"/>
</dbReference>
<feature type="domain" description="WW" evidence="4">
    <location>
        <begin position="537"/>
        <end position="569"/>
    </location>
</feature>
<dbReference type="SUPFAM" id="SSF51045">
    <property type="entry name" value="WW domain"/>
    <property type="match status" value="1"/>
</dbReference>
<evidence type="ECO:0000313" key="5">
    <source>
        <dbReference type="EnsemblMetazoa" id="CLYHEMP021755.2"/>
    </source>
</evidence>
<feature type="compositionally biased region" description="Polar residues" evidence="2">
    <location>
        <begin position="60"/>
        <end position="77"/>
    </location>
</feature>
<feature type="compositionally biased region" description="Low complexity" evidence="2">
    <location>
        <begin position="496"/>
        <end position="506"/>
    </location>
</feature>
<dbReference type="InterPro" id="IPR039576">
    <property type="entry name" value="APBB1/2/3"/>
</dbReference>
<feature type="region of interest" description="Disordered" evidence="2">
    <location>
        <begin position="763"/>
        <end position="789"/>
    </location>
</feature>
<evidence type="ECO:0000313" key="6">
    <source>
        <dbReference type="Proteomes" id="UP000594262"/>
    </source>
</evidence>
<feature type="region of interest" description="Disordered" evidence="2">
    <location>
        <begin position="272"/>
        <end position="293"/>
    </location>
</feature>
<organism evidence="5 6">
    <name type="scientific">Clytia hemisphaerica</name>
    <dbReference type="NCBI Taxonomy" id="252671"/>
    <lineage>
        <taxon>Eukaryota</taxon>
        <taxon>Metazoa</taxon>
        <taxon>Cnidaria</taxon>
        <taxon>Hydrozoa</taxon>
        <taxon>Hydroidolina</taxon>
        <taxon>Leptothecata</taxon>
        <taxon>Obeliida</taxon>
        <taxon>Clytiidae</taxon>
        <taxon>Clytia</taxon>
    </lineage>
</organism>
<dbReference type="SMART" id="SM00462">
    <property type="entry name" value="PTB"/>
    <property type="match status" value="2"/>
</dbReference>
<feature type="region of interest" description="Disordered" evidence="2">
    <location>
        <begin position="365"/>
        <end position="387"/>
    </location>
</feature>
<feature type="compositionally biased region" description="Polar residues" evidence="2">
    <location>
        <begin position="481"/>
        <end position="490"/>
    </location>
</feature>
<dbReference type="GO" id="GO:0001540">
    <property type="term" value="F:amyloid-beta binding"/>
    <property type="evidence" value="ECO:0007669"/>
    <property type="project" value="InterPro"/>
</dbReference>
<dbReference type="Proteomes" id="UP000594262">
    <property type="component" value="Unplaced"/>
</dbReference>
<dbReference type="SUPFAM" id="SSF50729">
    <property type="entry name" value="PH domain-like"/>
    <property type="match status" value="3"/>
</dbReference>
<feature type="compositionally biased region" description="Polar residues" evidence="2">
    <location>
        <begin position="923"/>
        <end position="933"/>
    </location>
</feature>
<feature type="region of interest" description="Disordered" evidence="2">
    <location>
        <begin position="573"/>
        <end position="615"/>
    </location>
</feature>
<dbReference type="CDD" id="cd00201">
    <property type="entry name" value="WW"/>
    <property type="match status" value="1"/>
</dbReference>
<evidence type="ECO:0000259" key="4">
    <source>
        <dbReference type="PROSITE" id="PS50020"/>
    </source>
</evidence>
<feature type="region of interest" description="Disordered" evidence="2">
    <location>
        <begin position="399"/>
        <end position="518"/>
    </location>
</feature>
<feature type="domain" description="PID" evidence="3">
    <location>
        <begin position="802"/>
        <end position="929"/>
    </location>
</feature>
<dbReference type="InterPro" id="IPR011993">
    <property type="entry name" value="PH-like_dom_sf"/>
</dbReference>
<dbReference type="PROSITE" id="PS50020">
    <property type="entry name" value="WW_DOMAIN_2"/>
    <property type="match status" value="1"/>
</dbReference>
<proteinExistence type="predicted"/>
<keyword evidence="6" id="KW-1185">Reference proteome</keyword>
<dbReference type="GO" id="GO:0005634">
    <property type="term" value="C:nucleus"/>
    <property type="evidence" value="ECO:0007669"/>
    <property type="project" value="TreeGrafter"/>
</dbReference>
<dbReference type="GO" id="GO:0005737">
    <property type="term" value="C:cytoplasm"/>
    <property type="evidence" value="ECO:0007669"/>
    <property type="project" value="TreeGrafter"/>
</dbReference>
<feature type="compositionally biased region" description="Polar residues" evidence="2">
    <location>
        <begin position="573"/>
        <end position="606"/>
    </location>
</feature>
<feature type="compositionally biased region" description="Polar residues" evidence="2">
    <location>
        <begin position="7"/>
        <end position="21"/>
    </location>
</feature>
<protein>
    <submittedName>
        <fullName evidence="5">Uncharacterized protein</fullName>
    </submittedName>
</protein>
<dbReference type="Pfam" id="PF00640">
    <property type="entry name" value="PID"/>
    <property type="match status" value="2"/>
</dbReference>
<accession>A0A7M5XDZ7</accession>
<feature type="compositionally biased region" description="Polar residues" evidence="2">
    <location>
        <begin position="400"/>
        <end position="430"/>
    </location>
</feature>
<dbReference type="AlphaFoldDB" id="A0A7M5XDZ7"/>
<feature type="region of interest" description="Disordered" evidence="2">
    <location>
        <begin position="1"/>
        <end position="100"/>
    </location>
</feature>
<dbReference type="OrthoDB" id="5977132at2759"/>
<feature type="region of interest" description="Disordered" evidence="2">
    <location>
        <begin position="976"/>
        <end position="1003"/>
    </location>
</feature>
<dbReference type="InterPro" id="IPR001202">
    <property type="entry name" value="WW_dom"/>
</dbReference>
<feature type="domain" description="PID" evidence="3">
    <location>
        <begin position="622"/>
        <end position="766"/>
    </location>
</feature>
<keyword evidence="1" id="KW-0677">Repeat</keyword>
<dbReference type="InterPro" id="IPR036020">
    <property type="entry name" value="WW_dom_sf"/>
</dbReference>
<dbReference type="PANTHER" id="PTHR14058">
    <property type="entry name" value="AMYLOID BETA A4 PRECURSOR PROTEIN-BINDING FAMILY B"/>
    <property type="match status" value="1"/>
</dbReference>
<evidence type="ECO:0000256" key="1">
    <source>
        <dbReference type="ARBA" id="ARBA00022737"/>
    </source>
</evidence>
<dbReference type="EnsemblMetazoa" id="CLYHEMT021755.2">
    <property type="protein sequence ID" value="CLYHEMP021755.2"/>
    <property type="gene ID" value="CLYHEMG021755"/>
</dbReference>
<evidence type="ECO:0000256" key="2">
    <source>
        <dbReference type="SAM" id="MobiDB-lite"/>
    </source>
</evidence>
<feature type="compositionally biased region" description="Polar residues" evidence="2">
    <location>
        <begin position="993"/>
        <end position="1003"/>
    </location>
</feature>
<dbReference type="CDD" id="cd00934">
    <property type="entry name" value="PTB"/>
    <property type="match status" value="1"/>
</dbReference>
<dbReference type="GO" id="GO:0006355">
    <property type="term" value="P:regulation of DNA-templated transcription"/>
    <property type="evidence" value="ECO:0007669"/>
    <property type="project" value="TreeGrafter"/>
</dbReference>
<dbReference type="PROSITE" id="PS01179">
    <property type="entry name" value="PID"/>
    <property type="match status" value="2"/>
</dbReference>